<dbReference type="Proteomes" id="UP000186385">
    <property type="component" value="Unassembled WGS sequence"/>
</dbReference>
<protein>
    <recommendedName>
        <fullName evidence="5">N-acetyltransferase domain-containing protein</fullName>
    </recommendedName>
</protein>
<sequence>MKMIPCQTEGQLEAFVLFFFENRSSFAGGFTVMEAVGSLSVLLAETETVLFYHRDGELLGALNYTYGTREHDFNDRDVLFIDSALIKEKFRNTRSFVQGFREFLRSAAEDNPLIKEVQFHAYRHDVRVHRLYQKLSTVVETHEDEIGEKDVFSRPFSDLKAFLDSLS</sequence>
<evidence type="ECO:0008006" key="5">
    <source>
        <dbReference type="Google" id="ProtNLM"/>
    </source>
</evidence>
<dbReference type="RefSeq" id="WP_045850713.1">
    <property type="nucleotide sequence ID" value="NZ_FTLX01000002.1"/>
</dbReference>
<reference evidence="4" key="2">
    <citation type="submission" date="2017-03" db="EMBL/GenBank/DDBJ databases">
        <title>Bacillus sp. V-88(T) DSM27956, whole genome shotgun sequencing project.</title>
        <authorList>
            <person name="Dastager S.G."/>
            <person name="Neurgaonkar P.S."/>
            <person name="Dharne M.S."/>
        </authorList>
    </citation>
    <scope>NUCLEOTIDE SEQUENCE [LARGE SCALE GENOMIC DNA]</scope>
    <source>
        <strain evidence="4">DSM 25145</strain>
    </source>
</reference>
<proteinExistence type="predicted"/>
<name>A0A1N6RVK4_9BACI</name>
<evidence type="ECO:0000313" key="2">
    <source>
        <dbReference type="EMBL" id="SIQ32789.1"/>
    </source>
</evidence>
<dbReference type="AlphaFoldDB" id="A0A1N6RVK4"/>
<accession>A0A1N6RVK4</accession>
<evidence type="ECO:0000313" key="3">
    <source>
        <dbReference type="Proteomes" id="UP000186385"/>
    </source>
</evidence>
<evidence type="ECO:0000313" key="4">
    <source>
        <dbReference type="Proteomes" id="UP000215545"/>
    </source>
</evidence>
<evidence type="ECO:0000313" key="1">
    <source>
        <dbReference type="EMBL" id="OXS79149.1"/>
    </source>
</evidence>
<reference evidence="2 3" key="1">
    <citation type="submission" date="2017-01" db="EMBL/GenBank/DDBJ databases">
        <authorList>
            <person name="Mah S.A."/>
            <person name="Swanson W.J."/>
            <person name="Moy G.W."/>
            <person name="Vacquier V.D."/>
        </authorList>
    </citation>
    <scope>NUCLEOTIDE SEQUENCE [LARGE SCALE GENOMIC DNA]</scope>
    <source>
        <strain evidence="2 3">NIO-1016</strain>
    </source>
</reference>
<dbReference type="EMBL" id="FTLX01000002">
    <property type="protein sequence ID" value="SIQ32789.1"/>
    <property type="molecule type" value="Genomic_DNA"/>
</dbReference>
<dbReference type="Proteomes" id="UP000215545">
    <property type="component" value="Unassembled WGS sequence"/>
</dbReference>
<dbReference type="EMBL" id="MWSK01000002">
    <property type="protein sequence ID" value="OXS79149.1"/>
    <property type="molecule type" value="Genomic_DNA"/>
</dbReference>
<gene>
    <name evidence="1" type="ORF">B1B05_05075</name>
    <name evidence="2" type="ORF">SAMN05443094_102229</name>
</gene>
<reference evidence="1" key="3">
    <citation type="submission" date="2017-03" db="EMBL/GenBank/DDBJ databases">
        <authorList>
            <person name="Dastager S.G."/>
            <person name="Neurgaonkar P.S."/>
            <person name="Dharne M.S."/>
        </authorList>
    </citation>
    <scope>NUCLEOTIDE SEQUENCE</scope>
    <source>
        <strain evidence="1">DSM 25145</strain>
    </source>
</reference>
<keyword evidence="4" id="KW-1185">Reference proteome</keyword>
<dbReference type="OrthoDB" id="2968015at2"/>
<organism evidence="2 3">
    <name type="scientific">Domibacillus enclensis</name>
    <dbReference type="NCBI Taxonomy" id="1017273"/>
    <lineage>
        <taxon>Bacteria</taxon>
        <taxon>Bacillati</taxon>
        <taxon>Bacillota</taxon>
        <taxon>Bacilli</taxon>
        <taxon>Bacillales</taxon>
        <taxon>Bacillaceae</taxon>
        <taxon>Domibacillus</taxon>
    </lineage>
</organism>